<dbReference type="InterPro" id="IPR051906">
    <property type="entry name" value="TolC-like"/>
</dbReference>
<sequence>MKKVIQATAILLVLFAATPSAAITIDECRRMATENYPMVKQYGLVEMSTDYSISNAKRNYLPRISISAQATYQSEVVEFSPEIQNMFSTFGVNYAGIDKDQYRATIELQQNIWDGGISKAQRKKAEAEGTSSARSIETEIYSVNERIDQLYFGILILKARQEQNIKLRELLKSNCDKIEGMLRNGTATQSDYDAVRAEQLAAEQDYRRITASCKAYCNMLSLFTGKEITPDTEFILPEAIYDPDAENRRPELSLIDARISELDAEEFALKRASNPKIGAFAQGFYGNTGLNMFKDMMEHRWSANYIVGIKLQWDISQYYTRRNTKNKITLARQQLQNNKETFLFNSNIKKKEIEGEIDKMHEIMRKDDEIIKLRRAVREAAESKYRNGVIYISDLLREITLENNAEINGKLNRIELAKEIYRLKTTLNN</sequence>
<dbReference type="GO" id="GO:0015288">
    <property type="term" value="F:porin activity"/>
    <property type="evidence" value="ECO:0007669"/>
    <property type="project" value="TreeGrafter"/>
</dbReference>
<dbReference type="InterPro" id="IPR003423">
    <property type="entry name" value="OMP_efflux"/>
</dbReference>
<dbReference type="GO" id="GO:0009279">
    <property type="term" value="C:cell outer membrane"/>
    <property type="evidence" value="ECO:0007669"/>
    <property type="project" value="UniProtKB-SubCell"/>
</dbReference>
<dbReference type="Proteomes" id="UP000823636">
    <property type="component" value="Unassembled WGS sequence"/>
</dbReference>
<dbReference type="GO" id="GO:0015562">
    <property type="term" value="F:efflux transmembrane transporter activity"/>
    <property type="evidence" value="ECO:0007669"/>
    <property type="project" value="InterPro"/>
</dbReference>
<evidence type="ECO:0000256" key="3">
    <source>
        <dbReference type="ARBA" id="ARBA00022448"/>
    </source>
</evidence>
<dbReference type="SUPFAM" id="SSF56954">
    <property type="entry name" value="Outer membrane efflux proteins (OEP)"/>
    <property type="match status" value="1"/>
</dbReference>
<gene>
    <name evidence="9" type="ORF">IAC54_07880</name>
</gene>
<evidence type="ECO:0000256" key="8">
    <source>
        <dbReference type="SAM" id="SignalP"/>
    </source>
</evidence>
<evidence type="ECO:0000256" key="7">
    <source>
        <dbReference type="ARBA" id="ARBA00023237"/>
    </source>
</evidence>
<dbReference type="Pfam" id="PF02321">
    <property type="entry name" value="OEP"/>
    <property type="match status" value="1"/>
</dbReference>
<keyword evidence="3" id="KW-0813">Transport</keyword>
<keyword evidence="6" id="KW-0472">Membrane</keyword>
<keyword evidence="4" id="KW-1134">Transmembrane beta strand</keyword>
<evidence type="ECO:0000313" key="10">
    <source>
        <dbReference type="Proteomes" id="UP000823636"/>
    </source>
</evidence>
<dbReference type="GO" id="GO:1990281">
    <property type="term" value="C:efflux pump complex"/>
    <property type="evidence" value="ECO:0007669"/>
    <property type="project" value="TreeGrafter"/>
</dbReference>
<proteinExistence type="inferred from homology"/>
<evidence type="ECO:0000256" key="4">
    <source>
        <dbReference type="ARBA" id="ARBA00022452"/>
    </source>
</evidence>
<comment type="similarity">
    <text evidence="2">Belongs to the outer membrane factor (OMF) (TC 1.B.17) family.</text>
</comment>
<dbReference type="Gene3D" id="1.20.1600.10">
    <property type="entry name" value="Outer membrane efflux proteins (OEP)"/>
    <property type="match status" value="1"/>
</dbReference>
<evidence type="ECO:0000256" key="5">
    <source>
        <dbReference type="ARBA" id="ARBA00022692"/>
    </source>
</evidence>
<dbReference type="AlphaFoldDB" id="A0A9D9E600"/>
<organism evidence="9 10">
    <name type="scientific">Candidatus Caccoplasma merdipullorum</name>
    <dbReference type="NCBI Taxonomy" id="2840718"/>
    <lineage>
        <taxon>Bacteria</taxon>
        <taxon>Pseudomonadati</taxon>
        <taxon>Bacteroidota</taxon>
        <taxon>Bacteroidia</taxon>
        <taxon>Bacteroidales</taxon>
        <taxon>Bacteroidaceae</taxon>
        <taxon>Bacteroidaceae incertae sedis</taxon>
        <taxon>Candidatus Caccoplasma</taxon>
    </lineage>
</organism>
<keyword evidence="5" id="KW-0812">Transmembrane</keyword>
<name>A0A9D9E600_9BACT</name>
<feature type="signal peptide" evidence="8">
    <location>
        <begin position="1"/>
        <end position="21"/>
    </location>
</feature>
<dbReference type="EMBL" id="JADIMW010000082">
    <property type="protein sequence ID" value="MBO8438796.1"/>
    <property type="molecule type" value="Genomic_DNA"/>
</dbReference>
<comment type="caution">
    <text evidence="9">The sequence shown here is derived from an EMBL/GenBank/DDBJ whole genome shotgun (WGS) entry which is preliminary data.</text>
</comment>
<evidence type="ECO:0000313" key="9">
    <source>
        <dbReference type="EMBL" id="MBO8438796.1"/>
    </source>
</evidence>
<keyword evidence="7" id="KW-0998">Cell outer membrane</keyword>
<evidence type="ECO:0000256" key="6">
    <source>
        <dbReference type="ARBA" id="ARBA00023136"/>
    </source>
</evidence>
<accession>A0A9D9E600</accession>
<feature type="chain" id="PRO_5039031047" evidence="8">
    <location>
        <begin position="22"/>
        <end position="429"/>
    </location>
</feature>
<dbReference type="PANTHER" id="PTHR30026:SF20">
    <property type="entry name" value="OUTER MEMBRANE PROTEIN TOLC"/>
    <property type="match status" value="1"/>
</dbReference>
<reference evidence="9" key="1">
    <citation type="submission" date="2020-10" db="EMBL/GenBank/DDBJ databases">
        <authorList>
            <person name="Gilroy R."/>
        </authorList>
    </citation>
    <scope>NUCLEOTIDE SEQUENCE</scope>
    <source>
        <strain evidence="9">G3-4614</strain>
    </source>
</reference>
<keyword evidence="8" id="KW-0732">Signal</keyword>
<evidence type="ECO:0000256" key="1">
    <source>
        <dbReference type="ARBA" id="ARBA00004442"/>
    </source>
</evidence>
<comment type="subcellular location">
    <subcellularLocation>
        <location evidence="1">Cell outer membrane</location>
    </subcellularLocation>
</comment>
<evidence type="ECO:0000256" key="2">
    <source>
        <dbReference type="ARBA" id="ARBA00007613"/>
    </source>
</evidence>
<dbReference type="PANTHER" id="PTHR30026">
    <property type="entry name" value="OUTER MEMBRANE PROTEIN TOLC"/>
    <property type="match status" value="1"/>
</dbReference>
<reference evidence="9" key="2">
    <citation type="journal article" date="2021" name="PeerJ">
        <title>Extensive microbial diversity within the chicken gut microbiome revealed by metagenomics and culture.</title>
        <authorList>
            <person name="Gilroy R."/>
            <person name="Ravi A."/>
            <person name="Getino M."/>
            <person name="Pursley I."/>
            <person name="Horton D.L."/>
            <person name="Alikhan N.F."/>
            <person name="Baker D."/>
            <person name="Gharbi K."/>
            <person name="Hall N."/>
            <person name="Watson M."/>
            <person name="Adriaenssens E.M."/>
            <person name="Foster-Nyarko E."/>
            <person name="Jarju S."/>
            <person name="Secka A."/>
            <person name="Antonio M."/>
            <person name="Oren A."/>
            <person name="Chaudhuri R.R."/>
            <person name="La Ragione R."/>
            <person name="Hildebrand F."/>
            <person name="Pallen M.J."/>
        </authorList>
    </citation>
    <scope>NUCLEOTIDE SEQUENCE</scope>
    <source>
        <strain evidence="9">G3-4614</strain>
    </source>
</reference>
<protein>
    <submittedName>
        <fullName evidence="9">TolC family protein</fullName>
    </submittedName>
</protein>